<organism evidence="1 2">
    <name type="scientific">[Candida] jaroonii</name>
    <dbReference type="NCBI Taxonomy" id="467808"/>
    <lineage>
        <taxon>Eukaryota</taxon>
        <taxon>Fungi</taxon>
        <taxon>Dikarya</taxon>
        <taxon>Ascomycota</taxon>
        <taxon>Saccharomycotina</taxon>
        <taxon>Pichiomycetes</taxon>
        <taxon>Debaryomycetaceae</taxon>
        <taxon>Yamadazyma</taxon>
    </lineage>
</organism>
<reference evidence="1" key="1">
    <citation type="submission" date="2022-06" db="EMBL/GenBank/DDBJ databases">
        <authorList>
            <person name="Legras J.-L."/>
            <person name="Devillers H."/>
            <person name="Grondin C."/>
        </authorList>
    </citation>
    <scope>NUCLEOTIDE SEQUENCE</scope>
    <source>
        <strain evidence="1">CLIB 1444</strain>
    </source>
</reference>
<keyword evidence="2" id="KW-1185">Reference proteome</keyword>
<proteinExistence type="predicted"/>
<protein>
    <submittedName>
        <fullName evidence="1">Uncharacterized protein</fullName>
    </submittedName>
</protein>
<sequence>MWKLRTDIVTYIPTIVSRRKIAAFDLDDTLITTKSKAKFPRNEKDWKFKYDVIPVFEKLVKDEYLIVIFTNQGGMTVTSKRFKNLQTKINDIISRVNGKLPEFDPFVLIAPKCGTTHMRKPQVGMWDHFKKVVEDVDMKESFFVGDAAGRKGDFSNSDLVFADNIGLKFYTPEEYFEEAEE</sequence>
<evidence type="ECO:0000313" key="1">
    <source>
        <dbReference type="EMBL" id="CAH6721073.1"/>
    </source>
</evidence>
<evidence type="ECO:0000313" key="2">
    <source>
        <dbReference type="Proteomes" id="UP001152531"/>
    </source>
</evidence>
<dbReference type="EMBL" id="CALSDN010000005">
    <property type="protein sequence ID" value="CAH6721073.1"/>
    <property type="molecule type" value="Genomic_DNA"/>
</dbReference>
<accession>A0ACA9Y7T1</accession>
<comment type="caution">
    <text evidence="1">The sequence shown here is derived from an EMBL/GenBank/DDBJ whole genome shotgun (WGS) entry which is preliminary data.</text>
</comment>
<gene>
    <name evidence="1" type="ORF">CLIB1444_05S02982</name>
</gene>
<name>A0ACA9Y7T1_9ASCO</name>
<dbReference type="Proteomes" id="UP001152531">
    <property type="component" value="Unassembled WGS sequence"/>
</dbReference>